<keyword evidence="3" id="KW-1185">Reference proteome</keyword>
<feature type="region of interest" description="Disordered" evidence="1">
    <location>
        <begin position="144"/>
        <end position="164"/>
    </location>
</feature>
<dbReference type="AlphaFoldDB" id="A0AAF0QU75"/>
<evidence type="ECO:0000313" key="3">
    <source>
        <dbReference type="Proteomes" id="UP001234989"/>
    </source>
</evidence>
<dbReference type="Proteomes" id="UP001234989">
    <property type="component" value="Chromosome 4"/>
</dbReference>
<protein>
    <submittedName>
        <fullName evidence="2">Uncharacterized protein</fullName>
    </submittedName>
</protein>
<name>A0AAF0QU75_SOLVR</name>
<reference evidence="2" key="1">
    <citation type="submission" date="2023-08" db="EMBL/GenBank/DDBJ databases">
        <title>A de novo genome assembly of Solanum verrucosum Schlechtendal, a Mexican diploid species geographically isolated from the other diploid A-genome species in potato relatives.</title>
        <authorList>
            <person name="Hosaka K."/>
        </authorList>
    </citation>
    <scope>NUCLEOTIDE SEQUENCE</scope>
    <source>
        <tissue evidence="2">Young leaves</tissue>
    </source>
</reference>
<evidence type="ECO:0000313" key="2">
    <source>
        <dbReference type="EMBL" id="WMV26741.1"/>
    </source>
</evidence>
<gene>
    <name evidence="2" type="ORF">MTR67_020126</name>
</gene>
<accession>A0AAF0QU75</accession>
<sequence>MVPRMESSCYEIVEYGRERYHKQGYILLTRSIEPLLQNFNCHISMLQTTEEEAAVKATTFMEFEELLKNEEIDRRQLCKMLQLKEGDNNAKFFNNSTNAHKRSNYIDLLEVQRGTLKEPDRVKEEIIQFYKKLYTETERWRPAGNAPKCPHNIRRREGTTTSKF</sequence>
<dbReference type="EMBL" id="CP133615">
    <property type="protein sequence ID" value="WMV26741.1"/>
    <property type="molecule type" value="Genomic_DNA"/>
</dbReference>
<evidence type="ECO:0000256" key="1">
    <source>
        <dbReference type="SAM" id="MobiDB-lite"/>
    </source>
</evidence>
<organism evidence="2 3">
    <name type="scientific">Solanum verrucosum</name>
    <dbReference type="NCBI Taxonomy" id="315347"/>
    <lineage>
        <taxon>Eukaryota</taxon>
        <taxon>Viridiplantae</taxon>
        <taxon>Streptophyta</taxon>
        <taxon>Embryophyta</taxon>
        <taxon>Tracheophyta</taxon>
        <taxon>Spermatophyta</taxon>
        <taxon>Magnoliopsida</taxon>
        <taxon>eudicotyledons</taxon>
        <taxon>Gunneridae</taxon>
        <taxon>Pentapetalae</taxon>
        <taxon>asterids</taxon>
        <taxon>lamiids</taxon>
        <taxon>Solanales</taxon>
        <taxon>Solanaceae</taxon>
        <taxon>Solanoideae</taxon>
        <taxon>Solaneae</taxon>
        <taxon>Solanum</taxon>
    </lineage>
</organism>
<proteinExistence type="predicted"/>